<evidence type="ECO:0000313" key="2">
    <source>
        <dbReference type="Proteomes" id="UP000239731"/>
    </source>
</evidence>
<sequence length="235" mass="25706">MSQNQTIDGVPRKSLEQALKLAAVFDDGGDGADAESARGVVWILRALLDAPAPRAEFKKIEMVHVMNALEDVRGKPVLTSNQCHDLARGLNDRLLSPLQLLAMPAEYLEAVQPPAVPVIHITPEVFAMLRGERKMQAGGLTYSQSKPLGNWTVPLYAEQPPPEALVLPERKQHVHQGLSHTDAEADGWNACLDEVARLTATVRIPERLVMTDGLHTYEYVTGHNAAIDKMLGVKS</sequence>
<dbReference type="Proteomes" id="UP000239731">
    <property type="component" value="Unassembled WGS sequence"/>
</dbReference>
<comment type="caution">
    <text evidence="1">The sequence shown here is derived from an EMBL/GenBank/DDBJ whole genome shotgun (WGS) entry which is preliminary data.</text>
</comment>
<dbReference type="RefSeq" id="WP_106118691.1">
    <property type="nucleotide sequence ID" value="NZ_PVUH01000032.1"/>
</dbReference>
<reference evidence="1 2" key="1">
    <citation type="submission" date="2018-03" db="EMBL/GenBank/DDBJ databases">
        <title>Blue discolouration in mozzarella cheese caused by Pseudomonas fluorescens.</title>
        <authorList>
            <person name="Chiesa F."/>
            <person name="Dalmasso A."/>
            <person name="Lomonaco S."/>
        </authorList>
    </citation>
    <scope>NUCLEOTIDE SEQUENCE [LARGE SCALE GENOMIC DNA]</scope>
    <source>
        <strain evidence="1 2">11293</strain>
    </source>
</reference>
<evidence type="ECO:0000313" key="1">
    <source>
        <dbReference type="EMBL" id="PRW84216.1"/>
    </source>
</evidence>
<dbReference type="EMBL" id="PVUH01000032">
    <property type="protein sequence ID" value="PRW84216.1"/>
    <property type="molecule type" value="Genomic_DNA"/>
</dbReference>
<organism evidence="1 2">
    <name type="scientific">Pseudomonas fluorescens</name>
    <dbReference type="NCBI Taxonomy" id="294"/>
    <lineage>
        <taxon>Bacteria</taxon>
        <taxon>Pseudomonadati</taxon>
        <taxon>Pseudomonadota</taxon>
        <taxon>Gammaproteobacteria</taxon>
        <taxon>Pseudomonadales</taxon>
        <taxon>Pseudomonadaceae</taxon>
        <taxon>Pseudomonas</taxon>
    </lineage>
</organism>
<proteinExistence type="predicted"/>
<gene>
    <name evidence="1" type="ORF">C7A10_29525</name>
</gene>
<accession>A0A2T0HMC0</accession>
<dbReference type="AlphaFoldDB" id="A0A2T0HMC0"/>
<name>A0A2T0HMC0_PSEFL</name>
<protein>
    <submittedName>
        <fullName evidence="1">Uncharacterized protein</fullName>
    </submittedName>
</protein>